<evidence type="ECO:0000313" key="3">
    <source>
        <dbReference type="EMBL" id="RUO19648.1"/>
    </source>
</evidence>
<protein>
    <submittedName>
        <fullName evidence="3">Uncharacterized protein</fullName>
    </submittedName>
</protein>
<keyword evidence="2" id="KW-1133">Transmembrane helix</keyword>
<evidence type="ECO:0000256" key="1">
    <source>
        <dbReference type="SAM" id="MobiDB-lite"/>
    </source>
</evidence>
<feature type="transmembrane region" description="Helical" evidence="2">
    <location>
        <begin position="6"/>
        <end position="27"/>
    </location>
</feature>
<accession>A0A432VT91</accession>
<keyword evidence="4" id="KW-1185">Reference proteome</keyword>
<dbReference type="AlphaFoldDB" id="A0A432VT91"/>
<proteinExistence type="predicted"/>
<evidence type="ECO:0000256" key="2">
    <source>
        <dbReference type="SAM" id="Phobius"/>
    </source>
</evidence>
<name>A0A432VT91_9GAMM</name>
<evidence type="ECO:0000313" key="4">
    <source>
        <dbReference type="Proteomes" id="UP000288395"/>
    </source>
</evidence>
<organism evidence="3 4">
    <name type="scientific">Aliidiomarina iranensis</name>
    <dbReference type="NCBI Taxonomy" id="1434071"/>
    <lineage>
        <taxon>Bacteria</taxon>
        <taxon>Pseudomonadati</taxon>
        <taxon>Pseudomonadota</taxon>
        <taxon>Gammaproteobacteria</taxon>
        <taxon>Alteromonadales</taxon>
        <taxon>Idiomarinaceae</taxon>
        <taxon>Aliidiomarina</taxon>
    </lineage>
</organism>
<feature type="region of interest" description="Disordered" evidence="1">
    <location>
        <begin position="52"/>
        <end position="75"/>
    </location>
</feature>
<keyword evidence="2" id="KW-0812">Transmembrane</keyword>
<keyword evidence="2" id="KW-0472">Membrane</keyword>
<dbReference type="EMBL" id="PIPJ01000007">
    <property type="protein sequence ID" value="RUO19648.1"/>
    <property type="molecule type" value="Genomic_DNA"/>
</dbReference>
<dbReference type="Proteomes" id="UP000288395">
    <property type="component" value="Unassembled WGS sequence"/>
</dbReference>
<reference evidence="4" key="1">
    <citation type="journal article" date="2018" name="Front. Microbiol.">
        <title>Genome-Based Analysis Reveals the Taxonomy and Diversity of the Family Idiomarinaceae.</title>
        <authorList>
            <person name="Liu Y."/>
            <person name="Lai Q."/>
            <person name="Shao Z."/>
        </authorList>
    </citation>
    <scope>NUCLEOTIDE SEQUENCE [LARGE SCALE GENOMIC DNA]</scope>
    <source>
        <strain evidence="4">GBPy7</strain>
    </source>
</reference>
<gene>
    <name evidence="3" type="ORF">CWE08_09460</name>
</gene>
<dbReference type="RefSeq" id="WP_126767766.1">
    <property type="nucleotide sequence ID" value="NZ_PIPJ01000007.1"/>
</dbReference>
<sequence length="75" mass="8732">MPESLLIWIVLASFAFGVLCGLITAYVRGLMHRKMFTFLPLNRHVRVLRRRKRASKPALMQNLQPKAEQHENPHP</sequence>
<comment type="caution">
    <text evidence="3">The sequence shown here is derived from an EMBL/GenBank/DDBJ whole genome shotgun (WGS) entry which is preliminary data.</text>
</comment>